<dbReference type="InterPro" id="IPR011009">
    <property type="entry name" value="Kinase-like_dom_sf"/>
</dbReference>
<dbReference type="KEGG" id="sre:PTSG_07407"/>
<protein>
    <submittedName>
        <fullName evidence="3">Serine/threonine protein kinase</fullName>
    </submittedName>
</protein>
<dbReference type="EMBL" id="GL832976">
    <property type="protein sequence ID" value="EGD77067.1"/>
    <property type="molecule type" value="Genomic_DNA"/>
</dbReference>
<dbReference type="Gene3D" id="1.10.510.10">
    <property type="entry name" value="Transferase(Phosphotransferase) domain 1"/>
    <property type="match status" value="1"/>
</dbReference>
<dbReference type="Proteomes" id="UP000007799">
    <property type="component" value="Unassembled WGS sequence"/>
</dbReference>
<dbReference type="SUPFAM" id="SSF56112">
    <property type="entry name" value="Protein kinase-like (PK-like)"/>
    <property type="match status" value="1"/>
</dbReference>
<keyword evidence="3" id="KW-0418">Kinase</keyword>
<dbReference type="Pfam" id="PF00069">
    <property type="entry name" value="Pkinase"/>
    <property type="match status" value="1"/>
</dbReference>
<accession>F2UIL8</accession>
<reference evidence="3" key="1">
    <citation type="submission" date="2009-08" db="EMBL/GenBank/DDBJ databases">
        <title>Annotation of Salpingoeca rosetta.</title>
        <authorList>
            <consortium name="The Broad Institute Genome Sequencing Platform"/>
            <person name="Russ C."/>
            <person name="Cuomo C."/>
            <person name="Burger G."/>
            <person name="Gray M.W."/>
            <person name="Holland P.W.H."/>
            <person name="King N."/>
            <person name="Lang F.B.F."/>
            <person name="Roger A.J."/>
            <person name="Ruiz-Trillo I."/>
            <person name="Young S.K."/>
            <person name="Zeng Q."/>
            <person name="Gargeya S."/>
            <person name="Alvarado L."/>
            <person name="Berlin A."/>
            <person name="Chapman S.B."/>
            <person name="Chen Z."/>
            <person name="Freedman E."/>
            <person name="Gellesch M."/>
            <person name="Goldberg J."/>
            <person name="Griggs A."/>
            <person name="Gujja S."/>
            <person name="Heilman E."/>
            <person name="Heiman D."/>
            <person name="Howarth C."/>
            <person name="Mehta T."/>
            <person name="Neiman D."/>
            <person name="Pearson M."/>
            <person name="Roberts A."/>
            <person name="Saif S."/>
            <person name="Shea T."/>
            <person name="Shenoy N."/>
            <person name="Sisk P."/>
            <person name="Stolte C."/>
            <person name="Sykes S."/>
            <person name="White J."/>
            <person name="Yandava C."/>
            <person name="Haas B."/>
            <person name="Nusbaum C."/>
            <person name="Birren B."/>
        </authorList>
    </citation>
    <scope>NUCLEOTIDE SEQUENCE [LARGE SCALE GENOMIC DNA]</scope>
    <source>
        <strain evidence="3">ATCC 50818</strain>
    </source>
</reference>
<dbReference type="AlphaFoldDB" id="F2UIL8"/>
<dbReference type="GO" id="GO:0004674">
    <property type="term" value="F:protein serine/threonine kinase activity"/>
    <property type="evidence" value="ECO:0007669"/>
    <property type="project" value="UniProtKB-KW"/>
</dbReference>
<dbReference type="InParanoid" id="F2UIL8"/>
<dbReference type="RefSeq" id="XP_004990907.1">
    <property type="nucleotide sequence ID" value="XM_004990850.1"/>
</dbReference>
<gene>
    <name evidence="3" type="ORF">PTSG_07407</name>
</gene>
<dbReference type="PANTHER" id="PTHR24348">
    <property type="entry name" value="SERINE/THREONINE-PROTEIN KINASE UNC-51-RELATED"/>
    <property type="match status" value="1"/>
</dbReference>
<feature type="domain" description="Protein kinase" evidence="2">
    <location>
        <begin position="41"/>
        <end position="173"/>
    </location>
</feature>
<sequence>MDEKQTLTARLRRRLTRDDEAEERHVLRVRIKQQDEVPKHVTLNDKLGEGTFATVFTGVTMMQPSETRAIKVIDRRTSNWKLLEAECAVLERVKHDHIIGLFMILEAPKYLYLVLEWCRYGDLDTKVRQMPENRLPDRTAAHITLQLADALAYLHHNVVEEAACCVLRLVALL</sequence>
<evidence type="ECO:0000259" key="2">
    <source>
        <dbReference type="PROSITE" id="PS50011"/>
    </source>
</evidence>
<keyword evidence="4" id="KW-1185">Reference proteome</keyword>
<dbReference type="SMART" id="SM00220">
    <property type="entry name" value="S_TKc"/>
    <property type="match status" value="1"/>
</dbReference>
<dbReference type="PROSITE" id="PS50011">
    <property type="entry name" value="PROTEIN_KINASE_DOM"/>
    <property type="match status" value="1"/>
</dbReference>
<dbReference type="GeneID" id="16071470"/>
<keyword evidence="3" id="KW-0808">Transferase</keyword>
<proteinExistence type="predicted"/>
<dbReference type="GO" id="GO:0010506">
    <property type="term" value="P:regulation of autophagy"/>
    <property type="evidence" value="ECO:0007669"/>
    <property type="project" value="InterPro"/>
</dbReference>
<dbReference type="STRING" id="946362.F2UIL8"/>
<keyword evidence="1" id="KW-0547">Nucleotide-binding</keyword>
<evidence type="ECO:0000256" key="1">
    <source>
        <dbReference type="PROSITE-ProRule" id="PRU10141"/>
    </source>
</evidence>
<dbReference type="InterPro" id="IPR045269">
    <property type="entry name" value="Atg1-like"/>
</dbReference>
<dbReference type="GO" id="GO:0005524">
    <property type="term" value="F:ATP binding"/>
    <property type="evidence" value="ECO:0007669"/>
    <property type="project" value="UniProtKB-UniRule"/>
</dbReference>
<dbReference type="InterPro" id="IPR000719">
    <property type="entry name" value="Prot_kinase_dom"/>
</dbReference>
<dbReference type="eggNOG" id="KOG0032">
    <property type="taxonomic scope" value="Eukaryota"/>
</dbReference>
<dbReference type="InterPro" id="IPR017441">
    <property type="entry name" value="Protein_kinase_ATP_BS"/>
</dbReference>
<keyword evidence="3" id="KW-0723">Serine/threonine-protein kinase</keyword>
<dbReference type="GO" id="GO:0005737">
    <property type="term" value="C:cytoplasm"/>
    <property type="evidence" value="ECO:0007669"/>
    <property type="project" value="TreeGrafter"/>
</dbReference>
<name>F2UIL8_SALR5</name>
<organism evidence="4">
    <name type="scientific">Salpingoeca rosetta (strain ATCC 50818 / BSB-021)</name>
    <dbReference type="NCBI Taxonomy" id="946362"/>
    <lineage>
        <taxon>Eukaryota</taxon>
        <taxon>Choanoflagellata</taxon>
        <taxon>Craspedida</taxon>
        <taxon>Salpingoecidae</taxon>
        <taxon>Salpingoeca</taxon>
    </lineage>
</organism>
<dbReference type="OrthoDB" id="346907at2759"/>
<feature type="binding site" evidence="1">
    <location>
        <position position="71"/>
    </location>
    <ligand>
        <name>ATP</name>
        <dbReference type="ChEBI" id="CHEBI:30616"/>
    </ligand>
</feature>
<dbReference type="PROSITE" id="PS00107">
    <property type="entry name" value="PROTEIN_KINASE_ATP"/>
    <property type="match status" value="1"/>
</dbReference>
<keyword evidence="1" id="KW-0067">ATP-binding</keyword>
<evidence type="ECO:0000313" key="3">
    <source>
        <dbReference type="EMBL" id="EGD77067.1"/>
    </source>
</evidence>
<evidence type="ECO:0000313" key="4">
    <source>
        <dbReference type="Proteomes" id="UP000007799"/>
    </source>
</evidence>